<dbReference type="EMBL" id="SOJN01000046">
    <property type="protein sequence ID" value="TET46638.1"/>
    <property type="molecule type" value="Genomic_DNA"/>
</dbReference>
<accession>A0A523UVT1</accession>
<evidence type="ECO:0000256" key="1">
    <source>
        <dbReference type="SAM" id="MobiDB-lite"/>
    </source>
</evidence>
<feature type="compositionally biased region" description="Basic and acidic residues" evidence="1">
    <location>
        <begin position="1"/>
        <end position="11"/>
    </location>
</feature>
<proteinExistence type="predicted"/>
<sequence>MKLKQAKDPRKQASSQEHTKPRQKGTPVKTLSIPEPISGGLLLSYKCTSECKHCMYAGSPKWDADWISREDAEKILTQLSGKIKPSPYGPNKVGVNYGLHFTGGEPFLNFGLLLECTKIACGLQIPSTFVETNCHWCTSDEVTRNKLAQLKGNGLNGILISVNPFILEHVPFERTERALRISMEMFGNNTLVYQDFFYHQFSKLGIKNTLPFERYLDKAGLEGLYYAELLPTGRLLYKLGHLFKKYPARHFFAESCRQELERDWHVHVDNYGNYMTGYCGGISLGDAHDLSLLCQGIDLRNYPVLEALMTKMEGLFELGTKSGYRELPEGYISKCHLCTDIRKHLIQQPREFKELAPKKFYSQITSKSQ</sequence>
<evidence type="ECO:0000313" key="3">
    <source>
        <dbReference type="Proteomes" id="UP000315525"/>
    </source>
</evidence>
<dbReference type="InterPro" id="IPR013785">
    <property type="entry name" value="Aldolase_TIM"/>
</dbReference>
<dbReference type="Gene3D" id="3.20.20.70">
    <property type="entry name" value="Aldolase class I"/>
    <property type="match status" value="1"/>
</dbReference>
<dbReference type="InterPro" id="IPR058240">
    <property type="entry name" value="rSAM_sf"/>
</dbReference>
<comment type="caution">
    <text evidence="2">The sequence shown here is derived from an EMBL/GenBank/DDBJ whole genome shotgun (WGS) entry which is preliminary data.</text>
</comment>
<gene>
    <name evidence="2" type="ORF">E3J62_03265</name>
</gene>
<protein>
    <submittedName>
        <fullName evidence="2">Radical SAM protein</fullName>
    </submittedName>
</protein>
<evidence type="ECO:0000313" key="2">
    <source>
        <dbReference type="EMBL" id="TET46638.1"/>
    </source>
</evidence>
<reference evidence="2 3" key="1">
    <citation type="submission" date="2019-03" db="EMBL/GenBank/DDBJ databases">
        <title>Metabolic potential of uncultured bacteria and archaea associated with petroleum seepage in deep-sea sediments.</title>
        <authorList>
            <person name="Dong X."/>
            <person name="Hubert C."/>
        </authorList>
    </citation>
    <scope>NUCLEOTIDE SEQUENCE [LARGE SCALE GENOMIC DNA]</scope>
    <source>
        <strain evidence="2">E44_bin18</strain>
    </source>
</reference>
<dbReference type="SUPFAM" id="SSF102114">
    <property type="entry name" value="Radical SAM enzymes"/>
    <property type="match status" value="1"/>
</dbReference>
<dbReference type="AlphaFoldDB" id="A0A523UVT1"/>
<dbReference type="Proteomes" id="UP000315525">
    <property type="component" value="Unassembled WGS sequence"/>
</dbReference>
<name>A0A523UVT1_UNCT6</name>
<organism evidence="2 3">
    <name type="scientific">candidate division TA06 bacterium</name>
    <dbReference type="NCBI Taxonomy" id="2250710"/>
    <lineage>
        <taxon>Bacteria</taxon>
        <taxon>Bacteria division TA06</taxon>
    </lineage>
</organism>
<feature type="region of interest" description="Disordered" evidence="1">
    <location>
        <begin position="1"/>
        <end position="30"/>
    </location>
</feature>